<dbReference type="SUPFAM" id="SSF69118">
    <property type="entry name" value="AhpD-like"/>
    <property type="match status" value="1"/>
</dbReference>
<dbReference type="InParanoid" id="H1Z1I3"/>
<dbReference type="HOGENOM" id="CLU_2044435_0_0_2"/>
<dbReference type="PATRIC" id="fig|937775.9.peg.2570"/>
<sequence length="120" mass="12936">MTKTEPEKAMDVANDTASVSLFTDEVKELVAIGAAVAGNCEKCFTYHYEKAKKLGVSHEDMLQAATLGKTIKEKPSKALSDLVRDRLIAHAALSISGLADNSLLSRDTPTANRETKKQGE</sequence>
<accession>H1Z1I3</accession>
<dbReference type="EMBL" id="CM001436">
    <property type="protein sequence ID" value="EHQ36330.1"/>
    <property type="molecule type" value="Genomic_DNA"/>
</dbReference>
<dbReference type="Pfam" id="PF02627">
    <property type="entry name" value="CMD"/>
    <property type="match status" value="1"/>
</dbReference>
<organism evidence="2 3">
    <name type="scientific">Methanoplanus limicola DSM 2279</name>
    <dbReference type="NCBI Taxonomy" id="937775"/>
    <lineage>
        <taxon>Archaea</taxon>
        <taxon>Methanobacteriati</taxon>
        <taxon>Methanobacteriota</taxon>
        <taxon>Stenosarchaea group</taxon>
        <taxon>Methanomicrobia</taxon>
        <taxon>Methanomicrobiales</taxon>
        <taxon>Methanomicrobiaceae</taxon>
        <taxon>Methanoplanus</taxon>
    </lineage>
</organism>
<gene>
    <name evidence="2" type="ORF">Metlim_2272</name>
</gene>
<dbReference type="Gene3D" id="1.20.1290.10">
    <property type="entry name" value="AhpD-like"/>
    <property type="match status" value="1"/>
</dbReference>
<dbReference type="AlphaFoldDB" id="H1Z1I3"/>
<reference evidence="2 3" key="1">
    <citation type="submission" date="2011-10" db="EMBL/GenBank/DDBJ databases">
        <title>The Improved High-Quality Draft genome of Methanoplanus limicola DSM 2279.</title>
        <authorList>
            <consortium name="US DOE Joint Genome Institute (JGI-PGF)"/>
            <person name="Lucas S."/>
            <person name="Copeland A."/>
            <person name="Lapidus A."/>
            <person name="Glavina del Rio T."/>
            <person name="Dalin E."/>
            <person name="Tice H."/>
            <person name="Bruce D."/>
            <person name="Goodwin L."/>
            <person name="Pitluck S."/>
            <person name="Peters L."/>
            <person name="Mikhailova N."/>
            <person name="Lu M."/>
            <person name="Kyrpides N."/>
            <person name="Mavromatis K."/>
            <person name="Ivanova N."/>
            <person name="Markowitz V."/>
            <person name="Cheng J.-F."/>
            <person name="Hugenholtz P."/>
            <person name="Woyke T."/>
            <person name="Wu D."/>
            <person name="Wirth R."/>
            <person name="Brambilla E.-M."/>
            <person name="Klenk H.-P."/>
            <person name="Eisen J.A."/>
        </authorList>
    </citation>
    <scope>NUCLEOTIDE SEQUENCE [LARGE SCALE GENOMIC DNA]</scope>
    <source>
        <strain evidence="2 3">DSM 2279</strain>
    </source>
</reference>
<protein>
    <submittedName>
        <fullName evidence="2">Carboxymuconolactone decarboxylase</fullName>
    </submittedName>
</protein>
<dbReference type="OrthoDB" id="377632at2157"/>
<feature type="domain" description="Carboxymuconolactone decarboxylase-like" evidence="1">
    <location>
        <begin position="23"/>
        <end position="66"/>
    </location>
</feature>
<evidence type="ECO:0000259" key="1">
    <source>
        <dbReference type="Pfam" id="PF02627"/>
    </source>
</evidence>
<dbReference type="RefSeq" id="WP_004078586.1">
    <property type="nucleotide sequence ID" value="NZ_CM001436.1"/>
</dbReference>
<evidence type="ECO:0000313" key="3">
    <source>
        <dbReference type="Proteomes" id="UP000005741"/>
    </source>
</evidence>
<keyword evidence="3" id="KW-1185">Reference proteome</keyword>
<name>H1Z1I3_9EURY</name>
<dbReference type="Proteomes" id="UP000005741">
    <property type="component" value="Chromosome"/>
</dbReference>
<dbReference type="GO" id="GO:0051920">
    <property type="term" value="F:peroxiredoxin activity"/>
    <property type="evidence" value="ECO:0007669"/>
    <property type="project" value="InterPro"/>
</dbReference>
<dbReference type="InterPro" id="IPR003779">
    <property type="entry name" value="CMD-like"/>
</dbReference>
<dbReference type="InterPro" id="IPR029032">
    <property type="entry name" value="AhpD-like"/>
</dbReference>
<proteinExistence type="predicted"/>
<dbReference type="STRING" id="937775.Metlim_2272"/>
<evidence type="ECO:0000313" key="2">
    <source>
        <dbReference type="EMBL" id="EHQ36330.1"/>
    </source>
</evidence>